<dbReference type="InterPro" id="IPR039261">
    <property type="entry name" value="FNR_nucleotide-bd"/>
</dbReference>
<dbReference type="GO" id="GO:0004783">
    <property type="term" value="F:sulfite reductase (NADPH) activity"/>
    <property type="evidence" value="ECO:0007669"/>
    <property type="project" value="UniProtKB-EC"/>
</dbReference>
<protein>
    <recommendedName>
        <fullName evidence="3">assimilatory sulfite reductase (NADPH)</fullName>
        <ecNumber evidence="3">1.8.1.2</ecNumber>
    </recommendedName>
</protein>
<dbReference type="InterPro" id="IPR023173">
    <property type="entry name" value="NADPH_Cyt_P450_Rdtase_alpha"/>
</dbReference>
<comment type="cofactor">
    <cofactor evidence="1">
        <name>FMN</name>
        <dbReference type="ChEBI" id="CHEBI:58210"/>
    </cofactor>
</comment>
<evidence type="ECO:0000256" key="11">
    <source>
        <dbReference type="SAM" id="MobiDB-lite"/>
    </source>
</evidence>
<comment type="caution">
    <text evidence="13">The sequence shown here is derived from an EMBL/GenBank/DDBJ whole genome shotgun (WGS) entry which is preliminary data.</text>
</comment>
<dbReference type="Pfam" id="PF00175">
    <property type="entry name" value="NAD_binding_1"/>
    <property type="match status" value="1"/>
</dbReference>
<keyword evidence="9" id="KW-0028">Amino-acid biosynthesis</keyword>
<feature type="region of interest" description="Disordered" evidence="11">
    <location>
        <begin position="1"/>
        <end position="24"/>
    </location>
</feature>
<keyword evidence="4" id="KW-0285">Flavoprotein</keyword>
<evidence type="ECO:0000256" key="4">
    <source>
        <dbReference type="ARBA" id="ARBA00022630"/>
    </source>
</evidence>
<dbReference type="Pfam" id="PF00667">
    <property type="entry name" value="FAD_binding_1"/>
    <property type="match status" value="1"/>
</dbReference>
<evidence type="ECO:0000256" key="1">
    <source>
        <dbReference type="ARBA" id="ARBA00001917"/>
    </source>
</evidence>
<dbReference type="EMBL" id="JACHDY010000007">
    <property type="protein sequence ID" value="MBB5319190.1"/>
    <property type="molecule type" value="Genomic_DNA"/>
</dbReference>
<dbReference type="AlphaFoldDB" id="A0A7W8IL42"/>
<dbReference type="InterPro" id="IPR017927">
    <property type="entry name" value="FAD-bd_FR_type"/>
</dbReference>
<dbReference type="Proteomes" id="UP000568106">
    <property type="component" value="Unassembled WGS sequence"/>
</dbReference>
<dbReference type="GO" id="GO:0050660">
    <property type="term" value="F:flavin adenine dinucleotide binding"/>
    <property type="evidence" value="ECO:0007669"/>
    <property type="project" value="TreeGrafter"/>
</dbReference>
<dbReference type="InterPro" id="IPR017938">
    <property type="entry name" value="Riboflavin_synthase-like_b-brl"/>
</dbReference>
<dbReference type="GO" id="GO:0005829">
    <property type="term" value="C:cytosol"/>
    <property type="evidence" value="ECO:0007669"/>
    <property type="project" value="TreeGrafter"/>
</dbReference>
<evidence type="ECO:0000256" key="7">
    <source>
        <dbReference type="ARBA" id="ARBA00022857"/>
    </source>
</evidence>
<dbReference type="GO" id="GO:0019344">
    <property type="term" value="P:cysteine biosynthetic process"/>
    <property type="evidence" value="ECO:0007669"/>
    <property type="project" value="UniProtKB-KW"/>
</dbReference>
<evidence type="ECO:0000313" key="13">
    <source>
        <dbReference type="EMBL" id="MBB5319190.1"/>
    </source>
</evidence>
<dbReference type="Gene3D" id="1.20.990.10">
    <property type="entry name" value="NADPH-cytochrome p450 Reductase, Chain A, domain 3"/>
    <property type="match status" value="1"/>
</dbReference>
<dbReference type="EC" id="1.8.1.2" evidence="3"/>
<gene>
    <name evidence="13" type="ORF">HDF09_003896</name>
</gene>
<keyword evidence="9" id="KW-0198">Cysteine biosynthesis</keyword>
<reference evidence="13" key="1">
    <citation type="submission" date="2020-08" db="EMBL/GenBank/DDBJ databases">
        <title>Genomic Encyclopedia of Type Strains, Phase IV (KMG-V): Genome sequencing to study the core and pangenomes of soil and plant-associated prokaryotes.</title>
        <authorList>
            <person name="Whitman W."/>
        </authorList>
    </citation>
    <scope>NUCLEOTIDE SEQUENCE [LARGE SCALE GENOMIC DNA]</scope>
    <source>
        <strain evidence="13">M8UP27</strain>
    </source>
</reference>
<proteinExistence type="predicted"/>
<evidence type="ECO:0000256" key="3">
    <source>
        <dbReference type="ARBA" id="ARBA00012604"/>
    </source>
</evidence>
<evidence type="ECO:0000256" key="2">
    <source>
        <dbReference type="ARBA" id="ARBA00001974"/>
    </source>
</evidence>
<dbReference type="Gene3D" id="3.40.50.80">
    <property type="entry name" value="Nucleotide-binding domain of ferredoxin-NADP reductase (FNR) module"/>
    <property type="match status" value="1"/>
</dbReference>
<evidence type="ECO:0000259" key="12">
    <source>
        <dbReference type="PROSITE" id="PS51384"/>
    </source>
</evidence>
<name>A0A7W8IL42_9BACT</name>
<keyword evidence="7" id="KW-0521">NADP</keyword>
<dbReference type="PANTHER" id="PTHR19384:SF128">
    <property type="entry name" value="NADPH OXIDOREDUCTASE A"/>
    <property type="match status" value="1"/>
</dbReference>
<dbReference type="PANTHER" id="PTHR19384">
    <property type="entry name" value="NITRIC OXIDE SYNTHASE-RELATED"/>
    <property type="match status" value="1"/>
</dbReference>
<keyword evidence="5" id="KW-0288">FMN</keyword>
<evidence type="ECO:0000256" key="9">
    <source>
        <dbReference type="ARBA" id="ARBA00023192"/>
    </source>
</evidence>
<comment type="cofactor">
    <cofactor evidence="2">
        <name>FAD</name>
        <dbReference type="ChEBI" id="CHEBI:57692"/>
    </cofactor>
</comment>
<dbReference type="InterPro" id="IPR001709">
    <property type="entry name" value="Flavoprot_Pyr_Nucl_cyt_Rdtase"/>
</dbReference>
<dbReference type="PROSITE" id="PS51384">
    <property type="entry name" value="FAD_FR"/>
    <property type="match status" value="1"/>
</dbReference>
<evidence type="ECO:0000256" key="8">
    <source>
        <dbReference type="ARBA" id="ARBA00023002"/>
    </source>
</evidence>
<dbReference type="Gene3D" id="2.40.30.10">
    <property type="entry name" value="Translation factors"/>
    <property type="match status" value="1"/>
</dbReference>
<dbReference type="CDD" id="cd06199">
    <property type="entry name" value="SiR"/>
    <property type="match status" value="1"/>
</dbReference>
<dbReference type="InterPro" id="IPR003097">
    <property type="entry name" value="CysJ-like_FAD-binding"/>
</dbReference>
<dbReference type="SUPFAM" id="SSF63380">
    <property type="entry name" value="Riboflavin synthase domain-like"/>
    <property type="match status" value="1"/>
</dbReference>
<keyword evidence="14" id="KW-1185">Reference proteome</keyword>
<dbReference type="SUPFAM" id="SSF52343">
    <property type="entry name" value="Ferredoxin reductase-like, C-terminal NADP-linked domain"/>
    <property type="match status" value="1"/>
</dbReference>
<keyword evidence="6" id="KW-0274">FAD</keyword>
<evidence type="ECO:0000256" key="6">
    <source>
        <dbReference type="ARBA" id="ARBA00022827"/>
    </source>
</evidence>
<sequence length="394" mass="44549">MTEVEAQEAQKDQQASGHASKYTRNNPFLSTVTYNRLLTGEGSEKETRHVELTLEEGMTYTPGDAVGIIPENRAIAVAEVLEALHYTGRERVLDHYKVEISLEEALRTRLGIGKLARGSVGQYAKLAPTIEGLKCLIGPENKARAEEYCWGREFVDLATDFPRVVTDPQQLFNILQRLTPRMYSIASSQAMHKDNVQTTVRVVRYEAHGRDRQGVASGHLGDRAGEGTAMPIFLHSNNNFRLPEDTAKPVIMIGPGTGIAPFRAFLEERQATGQKGDNWLFFGEQREAMDFLYKDQFLAMHKDGILTRLDTAFSRDQARKVYVQDRMQEHCKELYQWLERGAYFYVCGDATRMAKDVETALLDVIARGSNGTLDHAAEYLAAMKKQKRYQRDVY</sequence>
<evidence type="ECO:0000256" key="10">
    <source>
        <dbReference type="ARBA" id="ARBA00052219"/>
    </source>
</evidence>
<comment type="catalytic activity">
    <reaction evidence="10">
        <text>hydrogen sulfide + 3 NADP(+) + 3 H2O = sulfite + 3 NADPH + 4 H(+)</text>
        <dbReference type="Rhea" id="RHEA:13801"/>
        <dbReference type="ChEBI" id="CHEBI:15377"/>
        <dbReference type="ChEBI" id="CHEBI:15378"/>
        <dbReference type="ChEBI" id="CHEBI:17359"/>
        <dbReference type="ChEBI" id="CHEBI:29919"/>
        <dbReference type="ChEBI" id="CHEBI:57783"/>
        <dbReference type="ChEBI" id="CHEBI:58349"/>
        <dbReference type="EC" id="1.8.1.2"/>
    </reaction>
</comment>
<dbReference type="InterPro" id="IPR001433">
    <property type="entry name" value="OxRdtase_FAD/NAD-bd"/>
</dbReference>
<evidence type="ECO:0000256" key="5">
    <source>
        <dbReference type="ARBA" id="ARBA00022643"/>
    </source>
</evidence>
<accession>A0A7W8IL42</accession>
<keyword evidence="8 13" id="KW-0560">Oxidoreductase</keyword>
<evidence type="ECO:0000313" key="14">
    <source>
        <dbReference type="Proteomes" id="UP000568106"/>
    </source>
</evidence>
<feature type="domain" description="FAD-binding FR-type" evidence="12">
    <location>
        <begin position="25"/>
        <end position="243"/>
    </location>
</feature>
<dbReference type="GO" id="GO:0010181">
    <property type="term" value="F:FMN binding"/>
    <property type="evidence" value="ECO:0007669"/>
    <property type="project" value="TreeGrafter"/>
</dbReference>
<organism evidence="13 14">
    <name type="scientific">Tunturiibacter empetritectus</name>
    <dbReference type="NCBI Taxonomy" id="3069691"/>
    <lineage>
        <taxon>Bacteria</taxon>
        <taxon>Pseudomonadati</taxon>
        <taxon>Acidobacteriota</taxon>
        <taxon>Terriglobia</taxon>
        <taxon>Terriglobales</taxon>
        <taxon>Acidobacteriaceae</taxon>
        <taxon>Tunturiibacter</taxon>
    </lineage>
</organism>
<feature type="compositionally biased region" description="Polar residues" evidence="11">
    <location>
        <begin position="12"/>
        <end position="24"/>
    </location>
</feature>
<dbReference type="PRINTS" id="PR00371">
    <property type="entry name" value="FPNCR"/>
</dbReference>
<dbReference type="FunFam" id="3.40.50.80:FF:000001">
    <property type="entry name" value="NADPH--cytochrome P450 reductase 1"/>
    <property type="match status" value="1"/>
</dbReference>